<sequence length="108" mass="11694">MLNSNTSVLDRRVTITDDHQTFPYEAGWALEATWFVQTEGDHPALSLRPQTSPDGLAWVDIGPAVELGVDTMISRIPATHFGGWLRLVVEGATATSPATVLTHLVLKG</sequence>
<evidence type="ECO:0000313" key="1">
    <source>
        <dbReference type="EMBL" id="SDS57366.1"/>
    </source>
</evidence>
<evidence type="ECO:0000313" key="2">
    <source>
        <dbReference type="Proteomes" id="UP000199103"/>
    </source>
</evidence>
<dbReference type="STRING" id="630515.SAMN04489812_2324"/>
<organism evidence="1 2">
    <name type="scientific">Microlunatus soli</name>
    <dbReference type="NCBI Taxonomy" id="630515"/>
    <lineage>
        <taxon>Bacteria</taxon>
        <taxon>Bacillati</taxon>
        <taxon>Actinomycetota</taxon>
        <taxon>Actinomycetes</taxon>
        <taxon>Propionibacteriales</taxon>
        <taxon>Propionibacteriaceae</taxon>
        <taxon>Microlunatus</taxon>
    </lineage>
</organism>
<protein>
    <submittedName>
        <fullName evidence="1">Uncharacterized protein</fullName>
    </submittedName>
</protein>
<proteinExistence type="predicted"/>
<reference evidence="1 2" key="1">
    <citation type="submission" date="2016-10" db="EMBL/GenBank/DDBJ databases">
        <authorList>
            <person name="de Groot N.N."/>
        </authorList>
    </citation>
    <scope>NUCLEOTIDE SEQUENCE [LARGE SCALE GENOMIC DNA]</scope>
    <source>
        <strain evidence="1 2">DSM 21800</strain>
    </source>
</reference>
<keyword evidence="2" id="KW-1185">Reference proteome</keyword>
<dbReference type="OrthoDB" id="1030389at2"/>
<dbReference type="EMBL" id="LT629772">
    <property type="protein sequence ID" value="SDS57366.1"/>
    <property type="molecule type" value="Genomic_DNA"/>
</dbReference>
<dbReference type="AlphaFoldDB" id="A0A1H1TBJ4"/>
<dbReference type="Proteomes" id="UP000199103">
    <property type="component" value="Chromosome I"/>
</dbReference>
<dbReference type="RefSeq" id="WP_091524705.1">
    <property type="nucleotide sequence ID" value="NZ_LT629772.1"/>
</dbReference>
<gene>
    <name evidence="1" type="ORF">SAMN04489812_2324</name>
</gene>
<name>A0A1H1TBJ4_9ACTN</name>
<accession>A0A1H1TBJ4</accession>